<dbReference type="Proteomes" id="UP000652761">
    <property type="component" value="Unassembled WGS sequence"/>
</dbReference>
<dbReference type="AlphaFoldDB" id="A0A843X0G4"/>
<dbReference type="EMBL" id="NMUH01005382">
    <property type="protein sequence ID" value="MQM12628.1"/>
    <property type="molecule type" value="Genomic_DNA"/>
</dbReference>
<proteinExistence type="predicted"/>
<protein>
    <submittedName>
        <fullName evidence="1">Uncharacterized protein</fullName>
    </submittedName>
</protein>
<reference evidence="1" key="1">
    <citation type="submission" date="2017-07" db="EMBL/GenBank/DDBJ databases">
        <title>Taro Niue Genome Assembly and Annotation.</title>
        <authorList>
            <person name="Atibalentja N."/>
            <person name="Keating K."/>
            <person name="Fields C.J."/>
        </authorList>
    </citation>
    <scope>NUCLEOTIDE SEQUENCE</scope>
    <source>
        <strain evidence="1">Niue_2</strain>
        <tissue evidence="1">Leaf</tissue>
    </source>
</reference>
<accession>A0A843X0G4</accession>
<sequence>LGCGGAGGLIRSGGEASWSKEEVAVHREGPSWVRFFITGRDFLCPSRSEWIGSPSGFILSFTAFSMLPSPLWCDCMVCGRPGIKDPVGLILCWCHDGSACRDIKGGIGPLGGNLIVTRLAVTIRLLRRAYRSRQDCCRGTFSGRDSDALPGRNKAIAVPFPVAMVVSLRSATKGDTMVAVSWQWCQEVHSGTGVYGFPTLRCIQGLGWFCLWALDPVEVSCGESFSLAVVLFRPLVHLCACDSAMCCAVYRFASFVRHFTTSLGVGGVALSVVHQALVVACVRVSFSLSERVHLIVEPCFGLGPSEVDVLSSTSIVVLVSLRLCMALSELLTGVSHVAVGNCILCRVLPATEIFWACPNFEDEIVLRGVEWVPEAIVIRAAASLWVTFWSHPGSPLRLRVAPGQRLATAFCRFGRLTPVRVTGVSVRPVALSQRLWGARAGRLPLSPFSPLLPIPLFSSDWGVVAPAGSCGAAERRHGAKRRWPCVVKALLSFTAFPMLPSPLWCDCMVCGHPEIEDPIGLPLCWCRDGSARRDIRGGVGLLGRDLIATRLAVAIGLSRRASRS</sequence>
<organism evidence="1 2">
    <name type="scientific">Colocasia esculenta</name>
    <name type="common">Wild taro</name>
    <name type="synonym">Arum esculentum</name>
    <dbReference type="NCBI Taxonomy" id="4460"/>
    <lineage>
        <taxon>Eukaryota</taxon>
        <taxon>Viridiplantae</taxon>
        <taxon>Streptophyta</taxon>
        <taxon>Embryophyta</taxon>
        <taxon>Tracheophyta</taxon>
        <taxon>Spermatophyta</taxon>
        <taxon>Magnoliopsida</taxon>
        <taxon>Liliopsida</taxon>
        <taxon>Araceae</taxon>
        <taxon>Aroideae</taxon>
        <taxon>Colocasieae</taxon>
        <taxon>Colocasia</taxon>
    </lineage>
</organism>
<gene>
    <name evidence="1" type="ORF">Taro_045548</name>
</gene>
<name>A0A843X0G4_COLES</name>
<comment type="caution">
    <text evidence="1">The sequence shown here is derived from an EMBL/GenBank/DDBJ whole genome shotgun (WGS) entry which is preliminary data.</text>
</comment>
<keyword evidence="2" id="KW-1185">Reference proteome</keyword>
<evidence type="ECO:0000313" key="2">
    <source>
        <dbReference type="Proteomes" id="UP000652761"/>
    </source>
</evidence>
<feature type="non-terminal residue" evidence="1">
    <location>
        <position position="564"/>
    </location>
</feature>
<evidence type="ECO:0000313" key="1">
    <source>
        <dbReference type="EMBL" id="MQM12628.1"/>
    </source>
</evidence>